<evidence type="ECO:0008006" key="3">
    <source>
        <dbReference type="Google" id="ProtNLM"/>
    </source>
</evidence>
<evidence type="ECO:0000313" key="2">
    <source>
        <dbReference type="Proteomes" id="UP000310636"/>
    </source>
</evidence>
<dbReference type="AlphaFoldDB" id="A0A4V3WE90"/>
<keyword evidence="2" id="KW-1185">Reference proteome</keyword>
<proteinExistence type="predicted"/>
<reference evidence="1 2" key="1">
    <citation type="submission" date="2019-04" db="EMBL/GenBank/DDBJ databases">
        <title>Cohnella sp. nov. isolated from preserved vegetables.</title>
        <authorList>
            <person name="Lin S.-Y."/>
            <person name="Hung M.-H."/>
            <person name="Young C.-C."/>
        </authorList>
    </citation>
    <scope>NUCLEOTIDE SEQUENCE [LARGE SCALE GENOMIC DNA]</scope>
    <source>
        <strain evidence="1 2">CC-MHH1044</strain>
    </source>
</reference>
<evidence type="ECO:0000313" key="1">
    <source>
        <dbReference type="EMBL" id="THF75380.1"/>
    </source>
</evidence>
<accession>A0A4V3WE90</accession>
<sequence>MDVAKYQFKEVNGFILRLLLHQGFDYTNDRIVDAYLKERQISCVLRSVQDHFLYLAGKGKEYIEVKHIQIDENQMAAKLTPRGVDLLYGVIDDDPGISIDH</sequence>
<comment type="caution">
    <text evidence="1">The sequence shown here is derived from an EMBL/GenBank/DDBJ whole genome shotgun (WGS) entry which is preliminary data.</text>
</comment>
<gene>
    <name evidence="1" type="ORF">E6C55_22305</name>
</gene>
<dbReference type="EMBL" id="SSOB01000032">
    <property type="protein sequence ID" value="THF75380.1"/>
    <property type="molecule type" value="Genomic_DNA"/>
</dbReference>
<name>A0A4V3WE90_9BACL</name>
<organism evidence="1 2">
    <name type="scientific">Cohnella fermenti</name>
    <dbReference type="NCBI Taxonomy" id="2565925"/>
    <lineage>
        <taxon>Bacteria</taxon>
        <taxon>Bacillati</taxon>
        <taxon>Bacillota</taxon>
        <taxon>Bacilli</taxon>
        <taxon>Bacillales</taxon>
        <taxon>Paenibacillaceae</taxon>
        <taxon>Cohnella</taxon>
    </lineage>
</organism>
<protein>
    <recommendedName>
        <fullName evidence="3">DNA-binding protein</fullName>
    </recommendedName>
</protein>
<dbReference type="Proteomes" id="UP000310636">
    <property type="component" value="Unassembled WGS sequence"/>
</dbReference>
<dbReference type="RefSeq" id="WP_136372034.1">
    <property type="nucleotide sequence ID" value="NZ_SSOB01000032.1"/>
</dbReference>